<gene>
    <name evidence="1" type="ORF">MLD38_019113</name>
</gene>
<accession>A0ACB9QZZ2</accession>
<name>A0ACB9QZZ2_9MYRT</name>
<proteinExistence type="predicted"/>
<dbReference type="EMBL" id="CM042884">
    <property type="protein sequence ID" value="KAI4370803.1"/>
    <property type="molecule type" value="Genomic_DNA"/>
</dbReference>
<dbReference type="Proteomes" id="UP001057402">
    <property type="component" value="Chromosome 5"/>
</dbReference>
<protein>
    <submittedName>
        <fullName evidence="1">Uncharacterized protein</fullName>
    </submittedName>
</protein>
<evidence type="ECO:0000313" key="2">
    <source>
        <dbReference type="Proteomes" id="UP001057402"/>
    </source>
</evidence>
<sequence length="370" mass="40182">MGRPTKLSEPSKNNKKKNVDLPSDPDKSKRDRLKSLAVSAGILSPAPSGSGSRLAPSRTLLKHDGTDIIKKSQRKNRFLFSFPGLIAPAGGGRIGELKDLGSKNPVLYMEFPQGQMKLFGTIVYPKNKYLTLQFSKGGKNVMCEDYFDAMVVFSDAWWIGKKEENPEEARLEFPKELSEGQNAEHDFTGGAGEAVQNKPPSIRTVENDTQLACESKEGDSLDTGVVEVTLTPVRQSARTAGNSIKYTEASSGSSSKSDSDESDTEKPKNQAESAFSSLAEAQSGDTTHNIKQDCDHTNSADQPISLSMSSMTKLKDPSQANQGSLVQARISTMFKKAGDKSTARNKKKSELATAMESGQKMRGSRTTRKD</sequence>
<evidence type="ECO:0000313" key="1">
    <source>
        <dbReference type="EMBL" id="KAI4370803.1"/>
    </source>
</evidence>
<organism evidence="1 2">
    <name type="scientific">Melastoma candidum</name>
    <dbReference type="NCBI Taxonomy" id="119954"/>
    <lineage>
        <taxon>Eukaryota</taxon>
        <taxon>Viridiplantae</taxon>
        <taxon>Streptophyta</taxon>
        <taxon>Embryophyta</taxon>
        <taxon>Tracheophyta</taxon>
        <taxon>Spermatophyta</taxon>
        <taxon>Magnoliopsida</taxon>
        <taxon>eudicotyledons</taxon>
        <taxon>Gunneridae</taxon>
        <taxon>Pentapetalae</taxon>
        <taxon>rosids</taxon>
        <taxon>malvids</taxon>
        <taxon>Myrtales</taxon>
        <taxon>Melastomataceae</taxon>
        <taxon>Melastomatoideae</taxon>
        <taxon>Melastomateae</taxon>
        <taxon>Melastoma</taxon>
    </lineage>
</organism>
<keyword evidence="2" id="KW-1185">Reference proteome</keyword>
<reference evidence="2" key="1">
    <citation type="journal article" date="2023" name="Front. Plant Sci.">
        <title>Chromosomal-level genome assembly of Melastoma candidum provides insights into trichome evolution.</title>
        <authorList>
            <person name="Zhong Y."/>
            <person name="Wu W."/>
            <person name="Sun C."/>
            <person name="Zou P."/>
            <person name="Liu Y."/>
            <person name="Dai S."/>
            <person name="Zhou R."/>
        </authorList>
    </citation>
    <scope>NUCLEOTIDE SEQUENCE [LARGE SCALE GENOMIC DNA]</scope>
</reference>
<comment type="caution">
    <text evidence="1">The sequence shown here is derived from an EMBL/GenBank/DDBJ whole genome shotgun (WGS) entry which is preliminary data.</text>
</comment>